<evidence type="ECO:0000256" key="1">
    <source>
        <dbReference type="SAM" id="MobiDB-lite"/>
    </source>
</evidence>
<protein>
    <submittedName>
        <fullName evidence="2">Uncharacterized protein</fullName>
    </submittedName>
</protein>
<evidence type="ECO:0000313" key="2">
    <source>
        <dbReference type="EMBL" id="GAG35369.1"/>
    </source>
</evidence>
<reference evidence="2" key="1">
    <citation type="journal article" date="2014" name="Front. Microbiol.">
        <title>High frequency of phylogenetically diverse reductive dehalogenase-homologous genes in deep subseafloor sedimentary metagenomes.</title>
        <authorList>
            <person name="Kawai M."/>
            <person name="Futagami T."/>
            <person name="Toyoda A."/>
            <person name="Takaki Y."/>
            <person name="Nishi S."/>
            <person name="Hori S."/>
            <person name="Arai W."/>
            <person name="Tsubouchi T."/>
            <person name="Morono Y."/>
            <person name="Uchiyama I."/>
            <person name="Ito T."/>
            <person name="Fujiyama A."/>
            <person name="Inagaki F."/>
            <person name="Takami H."/>
        </authorList>
    </citation>
    <scope>NUCLEOTIDE SEQUENCE</scope>
    <source>
        <strain evidence="2">Expedition CK06-06</strain>
    </source>
</reference>
<feature type="non-terminal residue" evidence="2">
    <location>
        <position position="201"/>
    </location>
</feature>
<feature type="compositionally biased region" description="Basic and acidic residues" evidence="1">
    <location>
        <begin position="28"/>
        <end position="44"/>
    </location>
</feature>
<gene>
    <name evidence="2" type="ORF">S01H1_68853</name>
</gene>
<comment type="caution">
    <text evidence="2">The sequence shown here is derived from an EMBL/GenBank/DDBJ whole genome shotgun (WGS) entry which is preliminary data.</text>
</comment>
<name>X0WWL8_9ZZZZ</name>
<sequence length="201" mass="22234">MLQAKQATLQEKTLKLKEQLKQIPKSPEAAKAEARTEAQKHLDEAIEQMSQSQTKLTKARYEMQLNRQKSADAVETLKSVRDELDLTSKALEAELTSGDKQSAAEKAREMAKKLAQDAASLDESVTPIERELMLARLEAARRLLELMPKPQWTTVDRGGKKDGVAKGLVLTQSPAALTKAARAMAREFWSIAMNAKKHAGP</sequence>
<organism evidence="2">
    <name type="scientific">marine sediment metagenome</name>
    <dbReference type="NCBI Taxonomy" id="412755"/>
    <lineage>
        <taxon>unclassified sequences</taxon>
        <taxon>metagenomes</taxon>
        <taxon>ecological metagenomes</taxon>
    </lineage>
</organism>
<dbReference type="EMBL" id="BARS01045675">
    <property type="protein sequence ID" value="GAG35369.1"/>
    <property type="molecule type" value="Genomic_DNA"/>
</dbReference>
<feature type="region of interest" description="Disordered" evidence="1">
    <location>
        <begin position="17"/>
        <end position="55"/>
    </location>
</feature>
<dbReference type="AlphaFoldDB" id="X0WWL8"/>
<accession>X0WWL8</accession>
<proteinExistence type="predicted"/>